<dbReference type="InterPro" id="IPR040213">
    <property type="entry name" value="GIR2-like"/>
</dbReference>
<protein>
    <recommendedName>
        <fullName evidence="2">RWD domain-containing protein</fullName>
    </recommendedName>
</protein>
<dbReference type="GO" id="GO:0051246">
    <property type="term" value="P:regulation of protein metabolic process"/>
    <property type="evidence" value="ECO:0007669"/>
    <property type="project" value="UniProtKB-ARBA"/>
</dbReference>
<evidence type="ECO:0000313" key="4">
    <source>
        <dbReference type="Proteomes" id="UP001465755"/>
    </source>
</evidence>
<feature type="region of interest" description="Disordered" evidence="1">
    <location>
        <begin position="199"/>
        <end position="258"/>
    </location>
</feature>
<dbReference type="Gene3D" id="6.20.400.10">
    <property type="match status" value="1"/>
</dbReference>
<name>A0AAW1P4E7_9CHLO</name>
<dbReference type="InterPro" id="IPR016135">
    <property type="entry name" value="UBQ-conjugating_enzyme/RWD"/>
</dbReference>
<evidence type="ECO:0000313" key="3">
    <source>
        <dbReference type="EMBL" id="KAK9804167.1"/>
    </source>
</evidence>
<proteinExistence type="predicted"/>
<dbReference type="AlphaFoldDB" id="A0AAW1P4E7"/>
<evidence type="ECO:0000256" key="1">
    <source>
        <dbReference type="SAM" id="MobiDB-lite"/>
    </source>
</evidence>
<dbReference type="PROSITE" id="PS50908">
    <property type="entry name" value="RWD"/>
    <property type="match status" value="1"/>
</dbReference>
<dbReference type="GO" id="GO:0009893">
    <property type="term" value="P:positive regulation of metabolic process"/>
    <property type="evidence" value="ECO:0007669"/>
    <property type="project" value="UniProtKB-ARBA"/>
</dbReference>
<dbReference type="EMBL" id="JALJOQ010000052">
    <property type="protein sequence ID" value="KAK9804167.1"/>
    <property type="molecule type" value="Genomic_DNA"/>
</dbReference>
<dbReference type="GO" id="GO:0010468">
    <property type="term" value="P:regulation of gene expression"/>
    <property type="evidence" value="ECO:0007669"/>
    <property type="project" value="UniProtKB-ARBA"/>
</dbReference>
<dbReference type="Proteomes" id="UP001465755">
    <property type="component" value="Unassembled WGS sequence"/>
</dbReference>
<sequence length="258" mass="28682">MDYAAEQEMELEALEAILMEDLQPLQGSRPESWPADVQCHQVGISARDDGETSTSDTPPLELEFVFAHTPTYPDEPPLFKARSARGLSNQQLQQLHGILDEQVEQNIGMGMIYAMVSAAQEWIRDLAHAQAGPQELDPAAAKRQAAEEEEKTLAEIRAHGTPVTADTFAAWKARWDTEAALSEAKLEADAAIRASGPTGKQWFVQQEAAGAQAEELEENDEGEDSDTEFRPEEDEEEEEEFDDDDEDDMLETYLAQKT</sequence>
<dbReference type="SMART" id="SM00591">
    <property type="entry name" value="RWD"/>
    <property type="match status" value="1"/>
</dbReference>
<dbReference type="Gene3D" id="3.10.110.10">
    <property type="entry name" value="Ubiquitin Conjugating Enzyme"/>
    <property type="match status" value="1"/>
</dbReference>
<dbReference type="GO" id="GO:0033554">
    <property type="term" value="P:cellular response to stress"/>
    <property type="evidence" value="ECO:0007669"/>
    <property type="project" value="UniProtKB-ARBA"/>
</dbReference>
<keyword evidence="4" id="KW-1185">Reference proteome</keyword>
<dbReference type="CDD" id="cd23823">
    <property type="entry name" value="RWD_GCN2"/>
    <property type="match status" value="1"/>
</dbReference>
<dbReference type="SUPFAM" id="SSF54495">
    <property type="entry name" value="UBC-like"/>
    <property type="match status" value="1"/>
</dbReference>
<dbReference type="Pfam" id="PF05773">
    <property type="entry name" value="RWD"/>
    <property type="match status" value="1"/>
</dbReference>
<organism evidence="3 4">
    <name type="scientific">Symbiochloris irregularis</name>
    <dbReference type="NCBI Taxonomy" id="706552"/>
    <lineage>
        <taxon>Eukaryota</taxon>
        <taxon>Viridiplantae</taxon>
        <taxon>Chlorophyta</taxon>
        <taxon>core chlorophytes</taxon>
        <taxon>Trebouxiophyceae</taxon>
        <taxon>Trebouxiales</taxon>
        <taxon>Trebouxiaceae</taxon>
        <taxon>Symbiochloris</taxon>
    </lineage>
</organism>
<feature type="compositionally biased region" description="Acidic residues" evidence="1">
    <location>
        <begin position="214"/>
        <end position="250"/>
    </location>
</feature>
<feature type="domain" description="RWD" evidence="2">
    <location>
        <begin position="9"/>
        <end position="126"/>
    </location>
</feature>
<dbReference type="PANTHER" id="PTHR12292">
    <property type="entry name" value="RWD DOMAIN-CONTAINING PROTEIN"/>
    <property type="match status" value="1"/>
</dbReference>
<accession>A0AAW1P4E7</accession>
<dbReference type="FunFam" id="3.10.110.10:FF:000050">
    <property type="entry name" value="eIF-2-alpha kinase GCN2"/>
    <property type="match status" value="1"/>
</dbReference>
<evidence type="ECO:0000259" key="2">
    <source>
        <dbReference type="PROSITE" id="PS50908"/>
    </source>
</evidence>
<gene>
    <name evidence="3" type="ORF">WJX73_007930</name>
</gene>
<comment type="caution">
    <text evidence="3">The sequence shown here is derived from an EMBL/GenBank/DDBJ whole genome shotgun (WGS) entry which is preliminary data.</text>
</comment>
<reference evidence="3 4" key="1">
    <citation type="journal article" date="2024" name="Nat. Commun.">
        <title>Phylogenomics reveals the evolutionary origins of lichenization in chlorophyte algae.</title>
        <authorList>
            <person name="Puginier C."/>
            <person name="Libourel C."/>
            <person name="Otte J."/>
            <person name="Skaloud P."/>
            <person name="Haon M."/>
            <person name="Grisel S."/>
            <person name="Petersen M."/>
            <person name="Berrin J.G."/>
            <person name="Delaux P.M."/>
            <person name="Dal Grande F."/>
            <person name="Keller J."/>
        </authorList>
    </citation>
    <scope>NUCLEOTIDE SEQUENCE [LARGE SCALE GENOMIC DNA]</scope>
    <source>
        <strain evidence="3 4">SAG 2036</strain>
    </source>
</reference>
<dbReference type="InterPro" id="IPR006575">
    <property type="entry name" value="RWD_dom"/>
</dbReference>